<proteinExistence type="predicted"/>
<dbReference type="Pfam" id="PF06695">
    <property type="entry name" value="Sm_multidrug_ex"/>
    <property type="match status" value="1"/>
</dbReference>
<keyword evidence="1" id="KW-0472">Membrane</keyword>
<keyword evidence="1" id="KW-0812">Transmembrane</keyword>
<dbReference type="InterPro" id="IPR009577">
    <property type="entry name" value="Sm_multidrug_ex"/>
</dbReference>
<dbReference type="PANTHER" id="PTHR36007">
    <property type="entry name" value="TRANSPORT PROTEIN-RELATED"/>
    <property type="match status" value="1"/>
</dbReference>
<feature type="transmembrane region" description="Helical" evidence="1">
    <location>
        <begin position="137"/>
        <end position="160"/>
    </location>
</feature>
<gene>
    <name evidence="2" type="ORF">J5W02_03110</name>
</gene>
<dbReference type="Proteomes" id="UP000719942">
    <property type="component" value="Unassembled WGS sequence"/>
</dbReference>
<name>A0ABS7DKH1_9FIRM</name>
<feature type="transmembrane region" description="Helical" evidence="1">
    <location>
        <begin position="47"/>
        <end position="69"/>
    </location>
</feature>
<organism evidence="2 3">
    <name type="scientific">Caproiciproducens faecalis</name>
    <dbReference type="NCBI Taxonomy" id="2820301"/>
    <lineage>
        <taxon>Bacteria</taxon>
        <taxon>Bacillati</taxon>
        <taxon>Bacillota</taxon>
        <taxon>Clostridia</taxon>
        <taxon>Eubacteriales</taxon>
        <taxon>Acutalibacteraceae</taxon>
        <taxon>Caproiciproducens</taxon>
    </lineage>
</organism>
<protein>
    <submittedName>
        <fullName evidence="2">Small multi-drug export protein</fullName>
    </submittedName>
</protein>
<dbReference type="EMBL" id="JAGFNZ010000001">
    <property type="protein sequence ID" value="MBW7571795.1"/>
    <property type="molecule type" value="Genomic_DNA"/>
</dbReference>
<sequence>MDQIVKNVVEGLGTSSSSELIIFVVSMLPVLELRGGILAAGMLNVDMVRALIICMAGTLLPIPFILLFIRQILDWMRNTRFVKLVHRLEEKAEQKSQSIEKYKTFGLFVFVAIPLPGTGAWTGALIAALMGMRFRHAMFSIIAGTLTAGIIMCFISYGMLGRIW</sequence>
<dbReference type="PANTHER" id="PTHR36007:SF2">
    <property type="entry name" value="TRANSPORT PROTEIN-RELATED"/>
    <property type="match status" value="1"/>
</dbReference>
<evidence type="ECO:0000313" key="3">
    <source>
        <dbReference type="Proteomes" id="UP000719942"/>
    </source>
</evidence>
<evidence type="ECO:0000256" key="1">
    <source>
        <dbReference type="SAM" id="Phobius"/>
    </source>
</evidence>
<feature type="transmembrane region" description="Helical" evidence="1">
    <location>
        <begin position="20"/>
        <end position="41"/>
    </location>
</feature>
<feature type="transmembrane region" description="Helical" evidence="1">
    <location>
        <begin position="105"/>
        <end position="131"/>
    </location>
</feature>
<reference evidence="2 3" key="1">
    <citation type="submission" date="2021-03" db="EMBL/GenBank/DDBJ databases">
        <title>Caproiciproducens sp. nov. isolated from feces of cow.</title>
        <authorList>
            <person name="Choi J.-Y."/>
        </authorList>
    </citation>
    <scope>NUCLEOTIDE SEQUENCE [LARGE SCALE GENOMIC DNA]</scope>
    <source>
        <strain evidence="2 3">AGMB10547</strain>
    </source>
</reference>
<keyword evidence="3" id="KW-1185">Reference proteome</keyword>
<keyword evidence="1" id="KW-1133">Transmembrane helix</keyword>
<evidence type="ECO:0000313" key="2">
    <source>
        <dbReference type="EMBL" id="MBW7571795.1"/>
    </source>
</evidence>
<accession>A0ABS7DKH1</accession>
<comment type="caution">
    <text evidence="2">The sequence shown here is derived from an EMBL/GenBank/DDBJ whole genome shotgun (WGS) entry which is preliminary data.</text>
</comment>
<dbReference type="RefSeq" id="WP_219964182.1">
    <property type="nucleotide sequence ID" value="NZ_JAGFNZ010000001.1"/>
</dbReference>